<protein>
    <submittedName>
        <fullName evidence="1">Uncharacterized protein</fullName>
    </submittedName>
</protein>
<dbReference type="AlphaFoldDB" id="A0A1S7LCY8"/>
<dbReference type="EMBL" id="LO017727">
    <property type="protein sequence ID" value="CRH04745.1"/>
    <property type="molecule type" value="Genomic_DNA"/>
</dbReference>
<reference evidence="1" key="1">
    <citation type="submission" date="2015-04" db="EMBL/GenBank/DDBJ databases">
        <authorList>
            <person name="Syromyatnikov M.Y."/>
            <person name="Popov V.N."/>
        </authorList>
    </citation>
    <scope>NUCLEOTIDE SEQUENCE</scope>
    <source>
        <strain evidence="1">MO-1</strain>
    </source>
</reference>
<evidence type="ECO:0000313" key="1">
    <source>
        <dbReference type="EMBL" id="CRH04745.1"/>
    </source>
</evidence>
<sequence>MKDNRYAAPCCALAALWRPMDRTQKNHYAHRSIGHHALPSLAWNSLPATLHEISGLRIRYSEKDKKYWFPAVGKKRKNIWTFCNPMKKRGHASAWPL</sequence>
<accession>A0A1S7LCY8</accession>
<proteinExistence type="predicted"/>
<gene>
    <name evidence="1" type="ORF">MAGMO_0541</name>
</gene>
<name>A0A1S7LCY8_MAGMO</name>
<organism evidence="1">
    <name type="scientific">Magnetococcus massalia (strain MO-1)</name>
    <dbReference type="NCBI Taxonomy" id="451514"/>
    <lineage>
        <taxon>Bacteria</taxon>
        <taxon>Pseudomonadati</taxon>
        <taxon>Pseudomonadota</taxon>
        <taxon>Magnetococcia</taxon>
        <taxon>Magnetococcales</taxon>
        <taxon>Magnetococcaceae</taxon>
        <taxon>Magnetococcus</taxon>
    </lineage>
</organism>